<protein>
    <recommendedName>
        <fullName evidence="4">MacB-like periplasmic core domain-containing protein</fullName>
    </recommendedName>
</protein>
<evidence type="ECO:0000256" key="1">
    <source>
        <dbReference type="SAM" id="Phobius"/>
    </source>
</evidence>
<evidence type="ECO:0000313" key="2">
    <source>
        <dbReference type="EMBL" id="KPJ64557.1"/>
    </source>
</evidence>
<dbReference type="Proteomes" id="UP000051861">
    <property type="component" value="Unassembled WGS sequence"/>
</dbReference>
<keyword evidence="1" id="KW-0472">Membrane</keyword>
<organism evidence="2 3">
    <name type="scientific">candidate division WOR-1 bacterium DG_54_3</name>
    <dbReference type="NCBI Taxonomy" id="1703775"/>
    <lineage>
        <taxon>Bacteria</taxon>
        <taxon>Bacillati</taxon>
        <taxon>Saganbacteria</taxon>
    </lineage>
</organism>
<comment type="caution">
    <text evidence="2">The sequence shown here is derived from an EMBL/GenBank/DDBJ whole genome shotgun (WGS) entry which is preliminary data.</text>
</comment>
<dbReference type="AlphaFoldDB" id="A0A0S7XPY4"/>
<sequence length="97" mass="10937">MFKNYVIVALRNVTKQKAYAFINIAGFAVGLATCILILLYVIHELSYDKFHANANRIYRIGVEGNLSGNYVKYPLSNLGTGPTMLKDYPEVESFTRI</sequence>
<keyword evidence="1" id="KW-0812">Transmembrane</keyword>
<evidence type="ECO:0000313" key="3">
    <source>
        <dbReference type="Proteomes" id="UP000051861"/>
    </source>
</evidence>
<proteinExistence type="predicted"/>
<feature type="transmembrane region" description="Helical" evidence="1">
    <location>
        <begin position="20"/>
        <end position="42"/>
    </location>
</feature>
<feature type="non-terminal residue" evidence="2">
    <location>
        <position position="97"/>
    </location>
</feature>
<dbReference type="EMBL" id="LIZX01000176">
    <property type="protein sequence ID" value="KPJ64557.1"/>
    <property type="molecule type" value="Genomic_DNA"/>
</dbReference>
<reference evidence="2 3" key="1">
    <citation type="journal article" date="2015" name="Microbiome">
        <title>Genomic resolution of linkages in carbon, nitrogen, and sulfur cycling among widespread estuary sediment bacteria.</title>
        <authorList>
            <person name="Baker B.J."/>
            <person name="Lazar C.S."/>
            <person name="Teske A.P."/>
            <person name="Dick G.J."/>
        </authorList>
    </citation>
    <scope>NUCLEOTIDE SEQUENCE [LARGE SCALE GENOMIC DNA]</scope>
    <source>
        <strain evidence="2">DG_54_3</strain>
    </source>
</reference>
<gene>
    <name evidence="2" type="ORF">AMJ44_12625</name>
</gene>
<accession>A0A0S7XPY4</accession>
<evidence type="ECO:0008006" key="4">
    <source>
        <dbReference type="Google" id="ProtNLM"/>
    </source>
</evidence>
<name>A0A0S7XPY4_UNCSA</name>
<keyword evidence="1" id="KW-1133">Transmembrane helix</keyword>